<dbReference type="InterPro" id="IPR003774">
    <property type="entry name" value="AlgH-like"/>
</dbReference>
<evidence type="ECO:0000313" key="4">
    <source>
        <dbReference type="Proteomes" id="UP000316921"/>
    </source>
</evidence>
<reference evidence="3 4" key="1">
    <citation type="submission" date="2019-02" db="EMBL/GenBank/DDBJ databases">
        <title>Deep-cultivation of Planctomycetes and their phenomic and genomic characterization uncovers novel biology.</title>
        <authorList>
            <person name="Wiegand S."/>
            <person name="Jogler M."/>
            <person name="Boedeker C."/>
            <person name="Pinto D."/>
            <person name="Vollmers J."/>
            <person name="Rivas-Marin E."/>
            <person name="Kohn T."/>
            <person name="Peeters S.H."/>
            <person name="Heuer A."/>
            <person name="Rast P."/>
            <person name="Oberbeckmann S."/>
            <person name="Bunk B."/>
            <person name="Jeske O."/>
            <person name="Meyerdierks A."/>
            <person name="Storesund J.E."/>
            <person name="Kallscheuer N."/>
            <person name="Luecker S."/>
            <person name="Lage O.M."/>
            <person name="Pohl T."/>
            <person name="Merkel B.J."/>
            <person name="Hornburger P."/>
            <person name="Mueller R.-W."/>
            <person name="Bruemmer F."/>
            <person name="Labrenz M."/>
            <person name="Spormann A.M."/>
            <person name="Op den Camp H."/>
            <person name="Overmann J."/>
            <person name="Amann R."/>
            <person name="Jetten M.S.M."/>
            <person name="Mascher T."/>
            <person name="Medema M.H."/>
            <person name="Devos D.P."/>
            <person name="Kaster A.-K."/>
            <person name="Ovreas L."/>
            <person name="Rohde M."/>
            <person name="Galperin M.Y."/>
            <person name="Jogler C."/>
        </authorList>
    </citation>
    <scope>NUCLEOTIDE SEQUENCE [LARGE SCALE GENOMIC DNA]</scope>
    <source>
        <strain evidence="3 4">Pla133</strain>
    </source>
</reference>
<name>A0A518BQA3_9BACT</name>
<organism evidence="3 4">
    <name type="scientific">Engelhardtia mirabilis</name>
    <dbReference type="NCBI Taxonomy" id="2528011"/>
    <lineage>
        <taxon>Bacteria</taxon>
        <taxon>Pseudomonadati</taxon>
        <taxon>Planctomycetota</taxon>
        <taxon>Planctomycetia</taxon>
        <taxon>Planctomycetia incertae sedis</taxon>
        <taxon>Engelhardtia</taxon>
    </lineage>
</organism>
<dbReference type="AlphaFoldDB" id="A0A518BQA3"/>
<dbReference type="GO" id="GO:0005829">
    <property type="term" value="C:cytosol"/>
    <property type="evidence" value="ECO:0007669"/>
    <property type="project" value="TreeGrafter"/>
</dbReference>
<dbReference type="Gene3D" id="3.40.1740.10">
    <property type="entry name" value="VC0467-like"/>
    <property type="match status" value="1"/>
</dbReference>
<dbReference type="HAMAP" id="MF_00758">
    <property type="entry name" value="UPF0301"/>
    <property type="match status" value="1"/>
</dbReference>
<accession>A0A518BQA3</accession>
<dbReference type="PANTHER" id="PTHR30327:SF1">
    <property type="entry name" value="UPF0301 PROTEIN YQGE"/>
    <property type="match status" value="1"/>
</dbReference>
<comment type="similarity">
    <text evidence="1 2">Belongs to the UPF0301 (AlgH) family.</text>
</comment>
<evidence type="ECO:0000256" key="2">
    <source>
        <dbReference type="HAMAP-Rule" id="MF_00758"/>
    </source>
</evidence>
<keyword evidence="4" id="KW-1185">Reference proteome</keyword>
<dbReference type="KEGG" id="pbap:Pla133_42570"/>
<dbReference type="Pfam" id="PF02622">
    <property type="entry name" value="DUF179"/>
    <property type="match status" value="1"/>
</dbReference>
<protein>
    <recommendedName>
        <fullName evidence="2">UPF0301 protein Pla133_42570</fullName>
    </recommendedName>
</protein>
<dbReference type="RefSeq" id="WP_145068772.1">
    <property type="nucleotide sequence ID" value="NZ_CP036287.1"/>
</dbReference>
<dbReference type="EMBL" id="CP036287">
    <property type="protein sequence ID" value="QDU69141.1"/>
    <property type="molecule type" value="Genomic_DNA"/>
</dbReference>
<evidence type="ECO:0000256" key="1">
    <source>
        <dbReference type="ARBA" id="ARBA00009600"/>
    </source>
</evidence>
<dbReference type="Proteomes" id="UP000316921">
    <property type="component" value="Chromosome"/>
</dbReference>
<evidence type="ECO:0000313" key="3">
    <source>
        <dbReference type="EMBL" id="QDU69141.1"/>
    </source>
</evidence>
<proteinExistence type="inferred from homology"/>
<gene>
    <name evidence="3" type="ORF">Pla133_42570</name>
</gene>
<dbReference type="SUPFAM" id="SSF143456">
    <property type="entry name" value="VC0467-like"/>
    <property type="match status" value="1"/>
</dbReference>
<dbReference type="PANTHER" id="PTHR30327">
    <property type="entry name" value="UNCHARACTERIZED PROTEIN YQGE"/>
    <property type="match status" value="1"/>
</dbReference>
<sequence length="185" mass="19583">MAVQVPAGALLAAWPGMEDPNFSQAVLLICQHGPEGAYGLVLNRPLDLTVGKLLPEHELLADSIAPVFLGGPVDHSRLQFVHMVPGRIPGGHEICTGLWLGGDLDALAKVLGEAERGEIPVPAVRLFLGYAGWSPGQLERELSEGSWLPVPLATQFVFQAEGEEAWSSIVDQLEPGTGGPTPSLN</sequence>